<dbReference type="RefSeq" id="WP_065146557.1">
    <property type="nucleotide sequence ID" value="NZ_LZLS01000207.1"/>
</dbReference>
<evidence type="ECO:0000313" key="1">
    <source>
        <dbReference type="EMBL" id="OBK21240.1"/>
    </source>
</evidence>
<name>A0A1A3NIT1_MYCAS</name>
<comment type="caution">
    <text evidence="1">The sequence shown here is derived from an EMBL/GenBank/DDBJ whole genome shotgun (WGS) entry which is preliminary data.</text>
</comment>
<dbReference type="Proteomes" id="UP000093928">
    <property type="component" value="Unassembled WGS sequence"/>
</dbReference>
<evidence type="ECO:0008006" key="3">
    <source>
        <dbReference type="Google" id="ProtNLM"/>
    </source>
</evidence>
<reference evidence="1 2" key="1">
    <citation type="submission" date="2016-06" db="EMBL/GenBank/DDBJ databases">
        <authorList>
            <person name="Kjaerup R.B."/>
            <person name="Dalgaard T.S."/>
            <person name="Juul-Madsen H.R."/>
        </authorList>
    </citation>
    <scope>NUCLEOTIDE SEQUENCE [LARGE SCALE GENOMIC DNA]</scope>
    <source>
        <strain evidence="1 2">1165133.8</strain>
    </source>
</reference>
<dbReference type="EMBL" id="LZLS01000207">
    <property type="protein sequence ID" value="OBK21240.1"/>
    <property type="molecule type" value="Genomic_DNA"/>
</dbReference>
<evidence type="ECO:0000313" key="2">
    <source>
        <dbReference type="Proteomes" id="UP000093928"/>
    </source>
</evidence>
<proteinExistence type="predicted"/>
<dbReference type="OrthoDB" id="4763860at2"/>
<sequence length="109" mass="11672">MTDQVLQADLDALGRLRPQISALVWQVTQGLPHEIPAGGTVDADAVPSLVAAQQMSTRTLPVVKTVVAGRFTKVAEMIDLARRSFLASEEELLTVVNKVPTLLRPPTSG</sequence>
<protein>
    <recommendedName>
        <fullName evidence="3">PE domain-containing protein</fullName>
    </recommendedName>
</protein>
<gene>
    <name evidence="1" type="ORF">A5634_10535</name>
</gene>
<organism evidence="1 2">
    <name type="scientific">Mycobacterium asiaticum</name>
    <dbReference type="NCBI Taxonomy" id="1790"/>
    <lineage>
        <taxon>Bacteria</taxon>
        <taxon>Bacillati</taxon>
        <taxon>Actinomycetota</taxon>
        <taxon>Actinomycetes</taxon>
        <taxon>Mycobacteriales</taxon>
        <taxon>Mycobacteriaceae</taxon>
        <taxon>Mycobacterium</taxon>
    </lineage>
</organism>
<dbReference type="AlphaFoldDB" id="A0A1A3NIT1"/>
<accession>A0A1A3NIT1</accession>